<dbReference type="Proteomes" id="UP000321570">
    <property type="component" value="Unassembled WGS sequence"/>
</dbReference>
<dbReference type="EMBL" id="CABIJS010000144">
    <property type="protein sequence ID" value="VUZ44718.1"/>
    <property type="molecule type" value="Genomic_DNA"/>
</dbReference>
<accession>A0A564YDA9</accession>
<evidence type="ECO:0000313" key="1">
    <source>
        <dbReference type="EMBL" id="VUZ44718.1"/>
    </source>
</evidence>
<gene>
    <name evidence="1" type="ORF">WMSIL1_LOCUS4814</name>
</gene>
<evidence type="ECO:0000313" key="2">
    <source>
        <dbReference type="Proteomes" id="UP000321570"/>
    </source>
</evidence>
<sequence length="77" mass="8665">MSTISADECYSNVDSLEELRRICGERDGLVSKLKLLLVRKNKTISSLEEEISLLKSGKSFQPMDTQSELNTKIDNSQ</sequence>
<organism evidence="1 2">
    <name type="scientific">Hymenolepis diminuta</name>
    <name type="common">Rat tapeworm</name>
    <dbReference type="NCBI Taxonomy" id="6216"/>
    <lineage>
        <taxon>Eukaryota</taxon>
        <taxon>Metazoa</taxon>
        <taxon>Spiralia</taxon>
        <taxon>Lophotrochozoa</taxon>
        <taxon>Platyhelminthes</taxon>
        <taxon>Cestoda</taxon>
        <taxon>Eucestoda</taxon>
        <taxon>Cyclophyllidea</taxon>
        <taxon>Hymenolepididae</taxon>
        <taxon>Hymenolepis</taxon>
    </lineage>
</organism>
<dbReference type="AlphaFoldDB" id="A0A564YDA9"/>
<reference evidence="1 2" key="1">
    <citation type="submission" date="2019-07" db="EMBL/GenBank/DDBJ databases">
        <authorList>
            <person name="Jastrzebski P J."/>
            <person name="Paukszto L."/>
            <person name="Jastrzebski P J."/>
        </authorList>
    </citation>
    <scope>NUCLEOTIDE SEQUENCE [LARGE SCALE GENOMIC DNA]</scope>
    <source>
        <strain evidence="1 2">WMS-il1</strain>
    </source>
</reference>
<keyword evidence="2" id="KW-1185">Reference proteome</keyword>
<name>A0A564YDA9_HYMDI</name>
<protein>
    <submittedName>
        <fullName evidence="1">Uncharacterized protein</fullName>
    </submittedName>
</protein>
<proteinExistence type="predicted"/>
<feature type="non-terminal residue" evidence="1">
    <location>
        <position position="77"/>
    </location>
</feature>